<dbReference type="InterPro" id="IPR009937">
    <property type="entry name" value="Phage_holin_3_6"/>
</dbReference>
<reference evidence="2" key="1">
    <citation type="journal article" date="2012" name="PLoS ONE">
        <title>Gene sets for utilization of primary and secondary nutrition supplies in the distal gut of endangered iberian lynx.</title>
        <authorList>
            <person name="Alcaide M."/>
            <person name="Messina E."/>
            <person name="Richter M."/>
            <person name="Bargiela R."/>
            <person name="Peplies J."/>
            <person name="Huws S.A."/>
            <person name="Newbold C.J."/>
            <person name="Golyshin P.N."/>
            <person name="Simon M.A."/>
            <person name="Lopez G."/>
            <person name="Yakimov M.M."/>
            <person name="Ferrer M."/>
        </authorList>
    </citation>
    <scope>NUCLEOTIDE SEQUENCE</scope>
</reference>
<dbReference type="Pfam" id="PF07332">
    <property type="entry name" value="Phage_holin_3_6"/>
    <property type="match status" value="1"/>
</dbReference>
<gene>
    <name evidence="2" type="ORF">EVA_06519</name>
</gene>
<evidence type="ECO:0000313" key="2">
    <source>
        <dbReference type="EMBL" id="EJX05374.1"/>
    </source>
</evidence>
<proteinExistence type="predicted"/>
<name>J9GEP5_9ZZZZ</name>
<dbReference type="EMBL" id="AMCI01001491">
    <property type="protein sequence ID" value="EJX05374.1"/>
    <property type="molecule type" value="Genomic_DNA"/>
</dbReference>
<organism evidence="2">
    <name type="scientific">gut metagenome</name>
    <dbReference type="NCBI Taxonomy" id="749906"/>
    <lineage>
        <taxon>unclassified sequences</taxon>
        <taxon>metagenomes</taxon>
        <taxon>organismal metagenomes</taxon>
    </lineage>
</organism>
<dbReference type="AlphaFoldDB" id="J9GEP5"/>
<keyword evidence="1" id="KW-1133">Transmembrane helix</keyword>
<feature type="transmembrane region" description="Helical" evidence="1">
    <location>
        <begin position="108"/>
        <end position="127"/>
    </location>
</feature>
<keyword evidence="1 2" id="KW-0812">Transmembrane</keyword>
<accession>J9GEP5</accession>
<sequence>MVVLVSMLVLPNSSRSCSFLPSFVYPLKITSVLSSDQNIELLSQLLADIKKYLELRGECMKIDLVHKLCKLFTALVLGAVFFLIGALALLFLTFFLVDFLSPYVGGEVVSNALIVGMYLLLGLLVYVKRRSWVETPLTRFIARTILTDPFSKSAEDGSSSSSSSQS</sequence>
<protein>
    <submittedName>
        <fullName evidence="2">Transmembrane protein</fullName>
    </submittedName>
</protein>
<comment type="caution">
    <text evidence="2">The sequence shown here is derived from an EMBL/GenBank/DDBJ whole genome shotgun (WGS) entry which is preliminary data.</text>
</comment>
<evidence type="ECO:0000256" key="1">
    <source>
        <dbReference type="SAM" id="Phobius"/>
    </source>
</evidence>
<keyword evidence="1" id="KW-0472">Membrane</keyword>
<feature type="transmembrane region" description="Helical" evidence="1">
    <location>
        <begin position="71"/>
        <end position="96"/>
    </location>
</feature>